<sequence>MHHPVTAPPGFSIRIRPERDHVIVALGGELDLATVERAERWARALFRRGFASIAFDLRRLTFIDSSGLRLLLLLDRIAAAGGARFAIIDGEGPVRRLLQLTGLTDHFARVAPSAA</sequence>
<dbReference type="PROSITE" id="PS50801">
    <property type="entry name" value="STAS"/>
    <property type="match status" value="1"/>
</dbReference>
<dbReference type="InterPro" id="IPR003658">
    <property type="entry name" value="Anti-sigma_ant"/>
</dbReference>
<evidence type="ECO:0000256" key="2">
    <source>
        <dbReference type="RuleBase" id="RU003749"/>
    </source>
</evidence>
<comment type="similarity">
    <text evidence="1 2">Belongs to the anti-sigma-factor antagonist family.</text>
</comment>
<dbReference type="PANTHER" id="PTHR33495">
    <property type="entry name" value="ANTI-SIGMA FACTOR ANTAGONIST TM_1081-RELATED-RELATED"/>
    <property type="match status" value="1"/>
</dbReference>
<dbReference type="CDD" id="cd07043">
    <property type="entry name" value="STAS_anti-anti-sigma_factors"/>
    <property type="match status" value="1"/>
</dbReference>
<evidence type="ECO:0000256" key="1">
    <source>
        <dbReference type="ARBA" id="ARBA00009013"/>
    </source>
</evidence>
<dbReference type="Proteomes" id="UP000585272">
    <property type="component" value="Unassembled WGS sequence"/>
</dbReference>
<dbReference type="Pfam" id="PF01740">
    <property type="entry name" value="STAS"/>
    <property type="match status" value="1"/>
</dbReference>
<dbReference type="InterPro" id="IPR002645">
    <property type="entry name" value="STAS_dom"/>
</dbReference>
<dbReference type="Gene3D" id="3.30.750.24">
    <property type="entry name" value="STAS domain"/>
    <property type="match status" value="1"/>
</dbReference>
<dbReference type="EMBL" id="JACHNU010000001">
    <property type="protein sequence ID" value="MBB4660600.1"/>
    <property type="molecule type" value="Genomic_DNA"/>
</dbReference>
<dbReference type="RefSeq" id="WP_183338065.1">
    <property type="nucleotide sequence ID" value="NZ_JACHNU010000001.1"/>
</dbReference>
<name>A0A840I9J3_9ACTN</name>
<dbReference type="InterPro" id="IPR036513">
    <property type="entry name" value="STAS_dom_sf"/>
</dbReference>
<gene>
    <name evidence="4" type="ORF">BDZ31_000173</name>
</gene>
<dbReference type="SUPFAM" id="SSF52091">
    <property type="entry name" value="SpoIIaa-like"/>
    <property type="match status" value="1"/>
</dbReference>
<dbReference type="GO" id="GO:0043856">
    <property type="term" value="F:anti-sigma factor antagonist activity"/>
    <property type="evidence" value="ECO:0007669"/>
    <property type="project" value="InterPro"/>
</dbReference>
<feature type="domain" description="STAS" evidence="3">
    <location>
        <begin position="11"/>
        <end position="115"/>
    </location>
</feature>
<proteinExistence type="inferred from homology"/>
<organism evidence="4 5">
    <name type="scientific">Conexibacter arvalis</name>
    <dbReference type="NCBI Taxonomy" id="912552"/>
    <lineage>
        <taxon>Bacteria</taxon>
        <taxon>Bacillati</taxon>
        <taxon>Actinomycetota</taxon>
        <taxon>Thermoleophilia</taxon>
        <taxon>Solirubrobacterales</taxon>
        <taxon>Conexibacteraceae</taxon>
        <taxon>Conexibacter</taxon>
    </lineage>
</organism>
<dbReference type="AlphaFoldDB" id="A0A840I9J3"/>
<dbReference type="NCBIfam" id="TIGR00377">
    <property type="entry name" value="ant_ant_sig"/>
    <property type="match status" value="1"/>
</dbReference>
<accession>A0A840I9J3</accession>
<keyword evidence="5" id="KW-1185">Reference proteome</keyword>
<evidence type="ECO:0000259" key="3">
    <source>
        <dbReference type="PROSITE" id="PS50801"/>
    </source>
</evidence>
<comment type="caution">
    <text evidence="4">The sequence shown here is derived from an EMBL/GenBank/DDBJ whole genome shotgun (WGS) entry which is preliminary data.</text>
</comment>
<evidence type="ECO:0000313" key="5">
    <source>
        <dbReference type="Proteomes" id="UP000585272"/>
    </source>
</evidence>
<reference evidence="4 5" key="1">
    <citation type="submission" date="2020-08" db="EMBL/GenBank/DDBJ databases">
        <title>Genomic Encyclopedia of Archaeal and Bacterial Type Strains, Phase II (KMG-II): from individual species to whole genera.</title>
        <authorList>
            <person name="Goeker M."/>
        </authorList>
    </citation>
    <scope>NUCLEOTIDE SEQUENCE [LARGE SCALE GENOMIC DNA]</scope>
    <source>
        <strain evidence="4 5">DSM 23288</strain>
    </source>
</reference>
<protein>
    <recommendedName>
        <fullName evidence="2">Anti-sigma factor antagonist</fullName>
    </recommendedName>
</protein>
<evidence type="ECO:0000313" key="4">
    <source>
        <dbReference type="EMBL" id="MBB4660600.1"/>
    </source>
</evidence>